<dbReference type="EMBL" id="PQXH01000041">
    <property type="protein sequence ID" value="TGO15349.1"/>
    <property type="molecule type" value="Genomic_DNA"/>
</dbReference>
<organism evidence="1 2">
    <name type="scientific">Botrytis tulipae</name>
    <dbReference type="NCBI Taxonomy" id="87230"/>
    <lineage>
        <taxon>Eukaryota</taxon>
        <taxon>Fungi</taxon>
        <taxon>Dikarya</taxon>
        <taxon>Ascomycota</taxon>
        <taxon>Pezizomycotina</taxon>
        <taxon>Leotiomycetes</taxon>
        <taxon>Helotiales</taxon>
        <taxon>Sclerotiniaceae</taxon>
        <taxon>Botrytis</taxon>
    </lineage>
</organism>
<sequence length="97" mass="10624">MDSERPQPPIIAIIKVQRTTDLLSPYGPGTSHPLLRCCEAVMKLGSSDVGQAPVTATKLKENDEEGEMHRRYSFAKKESAVAGLTFMKAVARAFFEA</sequence>
<dbReference type="Proteomes" id="UP000297777">
    <property type="component" value="Unassembled WGS sequence"/>
</dbReference>
<dbReference type="AlphaFoldDB" id="A0A4Z1EV93"/>
<comment type="caution">
    <text evidence="1">The sequence shown here is derived from an EMBL/GenBank/DDBJ whole genome shotgun (WGS) entry which is preliminary data.</text>
</comment>
<gene>
    <name evidence="1" type="ORF">BTUL_0041g00330</name>
</gene>
<evidence type="ECO:0000313" key="2">
    <source>
        <dbReference type="Proteomes" id="UP000297777"/>
    </source>
</evidence>
<proteinExistence type="predicted"/>
<protein>
    <submittedName>
        <fullName evidence="1">Uncharacterized protein</fullName>
    </submittedName>
</protein>
<name>A0A4Z1EV93_9HELO</name>
<dbReference type="OrthoDB" id="10380575at2759"/>
<evidence type="ECO:0000313" key="1">
    <source>
        <dbReference type="EMBL" id="TGO15349.1"/>
    </source>
</evidence>
<accession>A0A4Z1EV93</accession>
<keyword evidence="2" id="KW-1185">Reference proteome</keyword>
<reference evidence="1 2" key="1">
    <citation type="submission" date="2017-12" db="EMBL/GenBank/DDBJ databases">
        <title>Comparative genomics of Botrytis spp.</title>
        <authorList>
            <person name="Valero-Jimenez C.A."/>
            <person name="Tapia P."/>
            <person name="Veloso J."/>
            <person name="Silva-Moreno E."/>
            <person name="Staats M."/>
            <person name="Valdes J.H."/>
            <person name="Van Kan J.A.L."/>
        </authorList>
    </citation>
    <scope>NUCLEOTIDE SEQUENCE [LARGE SCALE GENOMIC DNA]</scope>
    <source>
        <strain evidence="1 2">Bt9001</strain>
    </source>
</reference>